<dbReference type="AlphaFoldDB" id="A0A6N7J208"/>
<gene>
    <name evidence="1" type="ORF">FRC54_07705</name>
</gene>
<dbReference type="SUPFAM" id="SSF53167">
    <property type="entry name" value="Purine and uridine phosphorylases"/>
    <property type="match status" value="1"/>
</dbReference>
<proteinExistence type="predicted"/>
<dbReference type="InterPro" id="IPR049539">
    <property type="entry name" value="SPL"/>
</dbReference>
<dbReference type="Gene3D" id="3.40.50.1580">
    <property type="entry name" value="Nucleoside phosphorylase domain"/>
    <property type="match status" value="1"/>
</dbReference>
<dbReference type="PANTHER" id="PTHR37822">
    <property type="entry name" value="SPORE PHOTOPRODUCT LYASE-RELATED"/>
    <property type="match status" value="1"/>
</dbReference>
<dbReference type="PANTHER" id="PTHR37822:SF2">
    <property type="entry name" value="SPORE PHOTOPRODUCT LYASE"/>
    <property type="match status" value="1"/>
</dbReference>
<evidence type="ECO:0008006" key="3">
    <source>
        <dbReference type="Google" id="ProtNLM"/>
    </source>
</evidence>
<dbReference type="GO" id="GO:1904047">
    <property type="term" value="F:S-adenosyl-L-methionine binding"/>
    <property type="evidence" value="ECO:0007669"/>
    <property type="project" value="TreeGrafter"/>
</dbReference>
<name>A0A6N7J208_9FIRM</name>
<organism evidence="1 2">
    <name type="scientific">Candidatus Weimeria bifida</name>
    <dbReference type="NCBI Taxonomy" id="2599074"/>
    <lineage>
        <taxon>Bacteria</taxon>
        <taxon>Bacillati</taxon>
        <taxon>Bacillota</taxon>
        <taxon>Clostridia</taxon>
        <taxon>Lachnospirales</taxon>
        <taxon>Lachnospiraceae</taxon>
        <taxon>Candidatus Weimeria</taxon>
    </lineage>
</organism>
<evidence type="ECO:0000313" key="1">
    <source>
        <dbReference type="EMBL" id="MQN01789.1"/>
    </source>
</evidence>
<comment type="caution">
    <text evidence="1">The sequence shown here is derived from an EMBL/GenBank/DDBJ whole genome shotgun (WGS) entry which is preliminary data.</text>
</comment>
<reference evidence="1" key="1">
    <citation type="journal article" date="2020" name="Appl. Environ. Microbiol.">
        <title>Medium-Chain Fatty Acid Synthesis by 'Candidatus Weimeria bifida' gen. nov., sp. nov., and 'Candidatus Pseudoramibacter fermentans' sp. nov.</title>
        <authorList>
            <person name="Scarborough M.J."/>
            <person name="Myers K.S."/>
            <person name="Donohue T.J."/>
            <person name="Noguera D.R."/>
        </authorList>
    </citation>
    <scope>NUCLEOTIDE SEQUENCE</scope>
    <source>
        <strain evidence="1">LCO1.1</strain>
    </source>
</reference>
<dbReference type="GO" id="GO:0003913">
    <property type="term" value="F:DNA photolyase activity"/>
    <property type="evidence" value="ECO:0007669"/>
    <property type="project" value="TreeGrafter"/>
</dbReference>
<keyword evidence="2" id="KW-1185">Reference proteome</keyword>
<dbReference type="GO" id="GO:0042601">
    <property type="term" value="C:endospore-forming forespore"/>
    <property type="evidence" value="ECO:0007669"/>
    <property type="project" value="TreeGrafter"/>
</dbReference>
<dbReference type="Proteomes" id="UP000460257">
    <property type="component" value="Unassembled WGS sequence"/>
</dbReference>
<dbReference type="EMBL" id="VOGC01000006">
    <property type="protein sequence ID" value="MQN01789.1"/>
    <property type="molecule type" value="Genomic_DNA"/>
</dbReference>
<accession>A0A6N7J208</accession>
<protein>
    <recommendedName>
        <fullName evidence="3">Nucleoside phosphorylase domain-containing protein</fullName>
    </recommendedName>
</protein>
<sequence length="266" mass="29282">MTTIFLALQQEAAPLIKNLGLKASCESPFKIYESSEIRLIITGIGKLNAASAAGFCLGRFGTDSHYINYGSAAGPSVLTGRSVFAAQIRDLSSGREYFPDIAEKVFPHVCLITSDTPVENVRDSRAVFDMEASGIFSALQKAVTPDRITIIKTVTDSGNPDFSKTKELLSKAAADVTSYIKKISESDSEKSCERSSNSDSFFDALCSDLCSSESMRLQLRQFLRYRKSAGELDEFKLKIKELYEKHLLPAPDRRHGKQVLSVLTEI</sequence>
<dbReference type="GO" id="GO:0051539">
    <property type="term" value="F:4 iron, 4 sulfur cluster binding"/>
    <property type="evidence" value="ECO:0007669"/>
    <property type="project" value="TreeGrafter"/>
</dbReference>
<dbReference type="InterPro" id="IPR035994">
    <property type="entry name" value="Nucleoside_phosphorylase_sf"/>
</dbReference>
<dbReference type="GO" id="GO:0009116">
    <property type="term" value="P:nucleoside metabolic process"/>
    <property type="evidence" value="ECO:0007669"/>
    <property type="project" value="InterPro"/>
</dbReference>
<evidence type="ECO:0000313" key="2">
    <source>
        <dbReference type="Proteomes" id="UP000460257"/>
    </source>
</evidence>